<proteinExistence type="predicted"/>
<name>A0A8S3AXY9_9BILA</name>
<comment type="caution">
    <text evidence="2">The sequence shown here is derived from an EMBL/GenBank/DDBJ whole genome shotgun (WGS) entry which is preliminary data.</text>
</comment>
<protein>
    <submittedName>
        <fullName evidence="2">Uncharacterized protein</fullName>
    </submittedName>
</protein>
<evidence type="ECO:0000313" key="1">
    <source>
        <dbReference type="EMBL" id="CAF4698021.1"/>
    </source>
</evidence>
<evidence type="ECO:0000313" key="2">
    <source>
        <dbReference type="EMBL" id="CAF4766220.1"/>
    </source>
</evidence>
<sequence length="33" mass="3595">MIARKCLPSASRNTNTGVVIQRLSFLSTTKPFG</sequence>
<organism evidence="2 3">
    <name type="scientific">Rotaria magnacalcarata</name>
    <dbReference type="NCBI Taxonomy" id="392030"/>
    <lineage>
        <taxon>Eukaryota</taxon>
        <taxon>Metazoa</taxon>
        <taxon>Spiralia</taxon>
        <taxon>Gnathifera</taxon>
        <taxon>Rotifera</taxon>
        <taxon>Eurotatoria</taxon>
        <taxon>Bdelloidea</taxon>
        <taxon>Philodinida</taxon>
        <taxon>Philodinidae</taxon>
        <taxon>Rotaria</taxon>
    </lineage>
</organism>
<dbReference type="EMBL" id="CAJOBI010125257">
    <property type="protein sequence ID" value="CAF4698021.1"/>
    <property type="molecule type" value="Genomic_DNA"/>
</dbReference>
<dbReference type="Proteomes" id="UP000676336">
    <property type="component" value="Unassembled WGS sequence"/>
</dbReference>
<evidence type="ECO:0000313" key="3">
    <source>
        <dbReference type="Proteomes" id="UP000676336"/>
    </source>
</evidence>
<dbReference type="AlphaFoldDB" id="A0A8S3AXY9"/>
<dbReference type="EMBL" id="CAJOBI010140606">
    <property type="protein sequence ID" value="CAF4766220.1"/>
    <property type="molecule type" value="Genomic_DNA"/>
</dbReference>
<feature type="non-terminal residue" evidence="2">
    <location>
        <position position="33"/>
    </location>
</feature>
<accession>A0A8S3AXY9</accession>
<reference evidence="2" key="1">
    <citation type="submission" date="2021-02" db="EMBL/GenBank/DDBJ databases">
        <authorList>
            <person name="Nowell W R."/>
        </authorList>
    </citation>
    <scope>NUCLEOTIDE SEQUENCE</scope>
</reference>
<gene>
    <name evidence="1" type="ORF">SMN809_LOCUS42940</name>
    <name evidence="2" type="ORF">SMN809_LOCUS45748</name>
</gene>